<dbReference type="RefSeq" id="XP_038814146.1">
    <property type="nucleotide sequence ID" value="XM_038949161.1"/>
</dbReference>
<comment type="caution">
    <text evidence="1">The sequence shown here is derived from an EMBL/GenBank/DDBJ whole genome shotgun (WGS) entry which is preliminary data.</text>
</comment>
<gene>
    <name evidence="1" type="ORF">EAE98_001542</name>
</gene>
<evidence type="ECO:0000313" key="1">
    <source>
        <dbReference type="EMBL" id="KAF7937228.1"/>
    </source>
</evidence>
<dbReference type="GeneID" id="62228316"/>
<dbReference type="Proteomes" id="UP000783213">
    <property type="component" value="Unassembled WGS sequence"/>
</dbReference>
<sequence>MYLLSAKLIRPFTFPVEESVNLVIDADNNMSSPNTLARGRWGGSSAKRVACRHAITTAASLLHASYLWATELQTCSSHTDTPILANRRGIADLSA</sequence>
<dbReference type="EMBL" id="RCSX01000003">
    <property type="protein sequence ID" value="KAF7937228.1"/>
    <property type="molecule type" value="Genomic_DNA"/>
</dbReference>
<name>A0ABQ7IYC9_9HELO</name>
<accession>A0ABQ7IYC9</accession>
<organism evidence="1 2">
    <name type="scientific">Botrytis deweyae</name>
    <dbReference type="NCBI Taxonomy" id="2478750"/>
    <lineage>
        <taxon>Eukaryota</taxon>
        <taxon>Fungi</taxon>
        <taxon>Dikarya</taxon>
        <taxon>Ascomycota</taxon>
        <taxon>Pezizomycotina</taxon>
        <taxon>Leotiomycetes</taxon>
        <taxon>Helotiales</taxon>
        <taxon>Sclerotiniaceae</taxon>
        <taxon>Botrytis</taxon>
    </lineage>
</organism>
<proteinExistence type="predicted"/>
<keyword evidence="2" id="KW-1185">Reference proteome</keyword>
<protein>
    <submittedName>
        <fullName evidence="1">Uncharacterized protein</fullName>
    </submittedName>
</protein>
<evidence type="ECO:0000313" key="2">
    <source>
        <dbReference type="Proteomes" id="UP000783213"/>
    </source>
</evidence>
<reference evidence="1 2" key="1">
    <citation type="journal article" date="2020" name="Genome Biol. Evol.">
        <title>Comparative genomics of Sclerotiniaceae.</title>
        <authorList>
            <person name="Valero Jimenez C.A."/>
            <person name="Steentjes M."/>
            <person name="Scholten O.E."/>
            <person name="Van Kan J.A.L."/>
        </authorList>
    </citation>
    <scope>NUCLEOTIDE SEQUENCE [LARGE SCALE GENOMIC DNA]</scope>
    <source>
        <strain evidence="1 2">B1</strain>
    </source>
</reference>